<dbReference type="RefSeq" id="WP_104519824.1">
    <property type="nucleotide sequence ID" value="NZ_NHRY01000173.1"/>
</dbReference>
<evidence type="ECO:0000259" key="1">
    <source>
        <dbReference type="Pfam" id="PF00483"/>
    </source>
</evidence>
<name>A0A2S6NC76_RHOGL</name>
<dbReference type="Proteomes" id="UP000239724">
    <property type="component" value="Unassembled WGS sequence"/>
</dbReference>
<dbReference type="Pfam" id="PF00483">
    <property type="entry name" value="NTP_transferase"/>
    <property type="match status" value="1"/>
</dbReference>
<dbReference type="EMBL" id="NHRY01000173">
    <property type="protein sequence ID" value="PPQ32204.1"/>
    <property type="molecule type" value="Genomic_DNA"/>
</dbReference>
<dbReference type="InterPro" id="IPR005835">
    <property type="entry name" value="NTP_transferase_dom"/>
</dbReference>
<sequence length="246" mass="28096">MKAVIQSGGKGMRLRPYTNILPKPLMPVGSKPVLELLLRWLRRNGIQEVYITTGYLAHLIRSFCGDGKRWDLKIEYTEESEPRGTIGALSLLREELDSPFLVINGDVLTDLNLNAFSAAHRKHRSALTVAVSRRTVRVDFGVLEHVENRVVIFREKPNLTSLVSMGIYCMEPEMLQYIPDGIPFGFDDLMFFMLDRNRPVHTFLHDGFWLDVGRVEDFQKAQTLEWDEDAPAFDMSPLSLETSNLV</sequence>
<feature type="domain" description="Nucleotidyl transferase" evidence="1">
    <location>
        <begin position="2"/>
        <end position="223"/>
    </location>
</feature>
<dbReference type="GO" id="GO:0016740">
    <property type="term" value="F:transferase activity"/>
    <property type="evidence" value="ECO:0007669"/>
    <property type="project" value="UniProtKB-KW"/>
</dbReference>
<protein>
    <submittedName>
        <fullName evidence="2">Nucleotidyltransferase</fullName>
    </submittedName>
</protein>
<dbReference type="Gene3D" id="3.90.550.10">
    <property type="entry name" value="Spore Coat Polysaccharide Biosynthesis Protein SpsA, Chain A"/>
    <property type="match status" value="1"/>
</dbReference>
<reference evidence="2 3" key="1">
    <citation type="journal article" date="2018" name="Arch. Microbiol.">
        <title>New insights into the metabolic potential of the phototrophic purple bacterium Rhodopila globiformis DSM 161(T) from its draft genome sequence and evidence for a vanadium-dependent nitrogenase.</title>
        <authorList>
            <person name="Imhoff J.F."/>
            <person name="Rahn T."/>
            <person name="Kunzel S."/>
            <person name="Neulinger S.C."/>
        </authorList>
    </citation>
    <scope>NUCLEOTIDE SEQUENCE [LARGE SCALE GENOMIC DNA]</scope>
    <source>
        <strain evidence="2 3">DSM 161</strain>
    </source>
</reference>
<comment type="caution">
    <text evidence="2">The sequence shown here is derived from an EMBL/GenBank/DDBJ whole genome shotgun (WGS) entry which is preliminary data.</text>
</comment>
<evidence type="ECO:0000313" key="2">
    <source>
        <dbReference type="EMBL" id="PPQ32204.1"/>
    </source>
</evidence>
<dbReference type="AlphaFoldDB" id="A0A2S6NC76"/>
<keyword evidence="2" id="KW-0808">Transferase</keyword>
<dbReference type="PANTHER" id="PTHR22572">
    <property type="entry name" value="SUGAR-1-PHOSPHATE GUANYL TRANSFERASE"/>
    <property type="match status" value="1"/>
</dbReference>
<evidence type="ECO:0000313" key="3">
    <source>
        <dbReference type="Proteomes" id="UP000239724"/>
    </source>
</evidence>
<dbReference type="SUPFAM" id="SSF53448">
    <property type="entry name" value="Nucleotide-diphospho-sugar transferases"/>
    <property type="match status" value="1"/>
</dbReference>
<dbReference type="OrthoDB" id="9814110at2"/>
<dbReference type="InterPro" id="IPR050486">
    <property type="entry name" value="Mannose-1P_guanyltransferase"/>
</dbReference>
<keyword evidence="3" id="KW-1185">Reference proteome</keyword>
<organism evidence="2 3">
    <name type="scientific">Rhodopila globiformis</name>
    <name type="common">Rhodopseudomonas globiformis</name>
    <dbReference type="NCBI Taxonomy" id="1071"/>
    <lineage>
        <taxon>Bacteria</taxon>
        <taxon>Pseudomonadati</taxon>
        <taxon>Pseudomonadota</taxon>
        <taxon>Alphaproteobacteria</taxon>
        <taxon>Acetobacterales</taxon>
        <taxon>Acetobacteraceae</taxon>
        <taxon>Rhodopila</taxon>
    </lineage>
</organism>
<accession>A0A2S6NC76</accession>
<gene>
    <name evidence="2" type="ORF">CCS01_15950</name>
</gene>
<dbReference type="InterPro" id="IPR029044">
    <property type="entry name" value="Nucleotide-diphossugar_trans"/>
</dbReference>
<proteinExistence type="predicted"/>